<reference evidence="2" key="3">
    <citation type="journal article" date="2000" name="Genome Res.">
        <title>RIKEN integrated sequence analysis (RISA) system--384-format sequencing pipeline with 384 multicapillary sequencer.</title>
        <authorList>
            <person name="Shibata K."/>
            <person name="Itoh M."/>
            <person name="Aizawa K."/>
            <person name="Nagaoka S."/>
            <person name="Sasaki N."/>
            <person name="Carninci P."/>
            <person name="Konno H."/>
            <person name="Akiyama J."/>
            <person name="Nishi K."/>
            <person name="Kitsunai T."/>
            <person name="Tashiro H."/>
            <person name="Itoh M."/>
            <person name="Sumi N."/>
            <person name="Ishii Y."/>
            <person name="Nakamura S."/>
            <person name="Hazama M."/>
            <person name="Nishine T."/>
            <person name="Harada A."/>
            <person name="Yamamoto R."/>
            <person name="Matsumoto H."/>
            <person name="Sakaguchi S."/>
            <person name="Ikegami T."/>
            <person name="Kashiwagi K."/>
            <person name="Fujiwake S."/>
            <person name="Inoue K."/>
            <person name="Togawa Y."/>
            <person name="Izawa M."/>
            <person name="Ohara E."/>
            <person name="Watahiki M."/>
            <person name="Yoneda Y."/>
            <person name="Ishikawa T."/>
            <person name="Ozawa K."/>
            <person name="Tanaka T."/>
            <person name="Matsuura S."/>
            <person name="Kawai J."/>
            <person name="Okazaki Y."/>
            <person name="Muramatsu M."/>
            <person name="Inoue Y."/>
            <person name="Kira A."/>
            <person name="Hayashizaki Y."/>
        </authorList>
    </citation>
    <scope>NUCLEOTIDE SEQUENCE</scope>
    <source>
        <strain evidence="2">C57BL/6J</strain>
        <tissue evidence="2">Stomach</tissue>
    </source>
</reference>
<dbReference type="AlphaFoldDB" id="Q9CX08"/>
<evidence type="ECO:0000313" key="3">
    <source>
        <dbReference type="MGI" id="MGI:1925973"/>
    </source>
</evidence>
<protein>
    <submittedName>
        <fullName evidence="2">Uncharacterized protein</fullName>
    </submittedName>
</protein>
<reference evidence="2" key="4">
    <citation type="submission" date="2000-08" db="EMBL/GenBank/DDBJ databases">
        <authorList>
            <person name="Adachi J."/>
            <person name="Aizawa K."/>
            <person name="Akahira S."/>
            <person name="Akimura T."/>
            <person name="Arai A."/>
            <person name="Aono H."/>
            <person name="Arakawa T."/>
            <person name="Bono H."/>
            <person name="Carninci P."/>
            <person name="Fukuda S."/>
            <person name="Fukunishi Y."/>
            <person name="Furuno M."/>
            <person name="Hanagaki T."/>
            <person name="Hara A."/>
            <person name="Hayatsu N."/>
            <person name="Hiramoto K."/>
            <person name="Hiraoka T."/>
            <person name="Hori F."/>
            <person name="Imotani K."/>
            <person name="Ishii Y."/>
            <person name="Itoh M."/>
            <person name="Izawa M."/>
            <person name="Kasukawa T."/>
            <person name="Kato H."/>
            <person name="Kawai J."/>
            <person name="Kojima Y."/>
            <person name="Konno H."/>
            <person name="Kouda M."/>
            <person name="Koya S."/>
            <person name="Kurihara C."/>
            <person name="Matsuyama T."/>
            <person name="Miyazaki A."/>
            <person name="Nishi K."/>
            <person name="Nomura K."/>
            <person name="Numazaki R."/>
            <person name="Ohno M."/>
            <person name="Okazaki Y."/>
            <person name="Okido T."/>
            <person name="Owa C."/>
            <person name="Saito H."/>
            <person name="Saito R."/>
            <person name="Sakai C."/>
            <person name="Sakai K."/>
            <person name="Sano H."/>
            <person name="Sasaki D."/>
            <person name="Shibata K."/>
            <person name="Shibata Y."/>
            <person name="Shinagawa A."/>
            <person name="Shiraki T."/>
            <person name="Sogabe Y."/>
            <person name="Suzuki H."/>
            <person name="Tagami M."/>
            <person name="Tagawa A."/>
            <person name="Takahashi F."/>
            <person name="Tanaka T."/>
            <person name="Tejima Y."/>
            <person name="Toya T."/>
            <person name="Yamamura T."/>
            <person name="Yasunishi A."/>
            <person name="Yoshida K."/>
            <person name="Yoshino M."/>
            <person name="Muramatsu M."/>
            <person name="Hayashizaki Y."/>
        </authorList>
    </citation>
    <scope>NUCLEOTIDE SEQUENCE</scope>
    <source>
        <strain evidence="2">C57BL/6J</strain>
        <tissue evidence="2">Stomach</tissue>
    </source>
</reference>
<reference evidence="2" key="5">
    <citation type="journal article" date="2001" name="Nature">
        <title>Functional annotation of a full-length mouse cDNA collection.</title>
        <authorList>
            <consortium name="The RIKEN Genome Exploration Research Group Phase II Team and the FANTOM Consortium"/>
        </authorList>
    </citation>
    <scope>NUCLEOTIDE SEQUENCE</scope>
    <source>
        <strain evidence="2">C57BL/6J</strain>
        <tissue evidence="2">Stomach</tissue>
    </source>
</reference>
<reference evidence="2" key="1">
    <citation type="journal article" date="1999" name="Methods Enzymol.">
        <title>High-efficiency full-length cDNA cloning.</title>
        <authorList>
            <person name="Carninci P."/>
            <person name="Hayashizaki Y."/>
        </authorList>
    </citation>
    <scope>NUCLEOTIDE SEQUENCE</scope>
    <source>
        <strain evidence="2">C57BL/6J</strain>
        <tissue evidence="2">Stomach</tissue>
    </source>
</reference>
<reference evidence="2" key="6">
    <citation type="journal article" date="2002" name="Nature">
        <title>Analysis of the mouse transcriptome based on functional annotation of 60,770 full-length cDNAs.</title>
        <authorList>
            <consortium name="The FANTOM Consortium and the RIKEN Genome Exploration Research Group Phase I and II Team"/>
        </authorList>
    </citation>
    <scope>NUCLEOTIDE SEQUENCE</scope>
    <source>
        <strain evidence="2">C57BL/6J</strain>
        <tissue evidence="2">Stomach</tissue>
    </source>
</reference>
<accession>Q9CX08</accession>
<dbReference type="EMBL" id="AK021319">
    <property type="protein sequence ID" value="BAB32371.1"/>
    <property type="molecule type" value="mRNA"/>
</dbReference>
<evidence type="ECO:0000256" key="1">
    <source>
        <dbReference type="SAM" id="MobiDB-lite"/>
    </source>
</evidence>
<feature type="compositionally biased region" description="Polar residues" evidence="1">
    <location>
        <begin position="58"/>
        <end position="75"/>
    </location>
</feature>
<gene>
    <name evidence="3" type="primary">Pramel13os</name>
    <name evidence="3" type="synonym">D530049N12Rik</name>
    <name evidence="3" type="synonym">Pramef12os</name>
</gene>
<sequence length="114" mass="12543">MTITEIKYTVDKTGYSESNDLTKIKVLLHPGQLQRSHFQRLQYLLSQTYAPTGPLPSDISSDGSTGPRQQGQPTSPILPGSPETPLPQCQHEAARYHNALIPTSSSPLSNFSFF</sequence>
<reference evidence="2" key="7">
    <citation type="journal article" date="2005" name="Science">
        <title>The Transcriptional Landscape of the Mammalian Genome.</title>
        <authorList>
            <consortium name="The FANTOM Consortium"/>
            <consortium name="Riken Genome Exploration Research Group and Genome Science Group (Genome Network Project Core Group)"/>
        </authorList>
    </citation>
    <scope>NUCLEOTIDE SEQUENCE</scope>
    <source>
        <strain evidence="2">C57BL/6J</strain>
        <tissue evidence="2">Stomach</tissue>
    </source>
</reference>
<feature type="region of interest" description="Disordered" evidence="1">
    <location>
        <begin position="52"/>
        <end position="89"/>
    </location>
</feature>
<dbReference type="AGR" id="MGI:1925973"/>
<organism evidence="2">
    <name type="scientific">Mus musculus</name>
    <name type="common">Mouse</name>
    <dbReference type="NCBI Taxonomy" id="10090"/>
    <lineage>
        <taxon>Eukaryota</taxon>
        <taxon>Metazoa</taxon>
        <taxon>Chordata</taxon>
        <taxon>Craniata</taxon>
        <taxon>Vertebrata</taxon>
        <taxon>Euteleostomi</taxon>
        <taxon>Mammalia</taxon>
        <taxon>Eutheria</taxon>
        <taxon>Euarchontoglires</taxon>
        <taxon>Glires</taxon>
        <taxon>Rodentia</taxon>
        <taxon>Myomorpha</taxon>
        <taxon>Muroidea</taxon>
        <taxon>Muridae</taxon>
        <taxon>Murinae</taxon>
        <taxon>Mus</taxon>
        <taxon>Mus</taxon>
    </lineage>
</organism>
<proteinExistence type="evidence at transcript level"/>
<reference evidence="2" key="8">
    <citation type="journal article" date="2005" name="Science">
        <title>Antisense Transcription in the Mammalian Transcriptome.</title>
        <authorList>
            <consortium name="RIKEN Genome Exploration Research Group and Genome Science Group (Genome Network Project Core Group) and the FANTOM Consortium"/>
        </authorList>
    </citation>
    <scope>NUCLEOTIDE SEQUENCE</scope>
    <source>
        <strain evidence="2">C57BL/6J</strain>
        <tissue evidence="2">Stomach</tissue>
    </source>
</reference>
<reference evidence="2" key="2">
    <citation type="journal article" date="2000" name="Genome Res.">
        <title>Normalization and subtraction of cap-trapper-selected cDNAs to prepare full-length cDNA libraries for rapid discovery of new genes.</title>
        <authorList>
            <person name="Carninci P."/>
            <person name="Shibata Y."/>
            <person name="Hayatsu N."/>
            <person name="Sugahara Y."/>
            <person name="Shibata K."/>
            <person name="Itoh M."/>
            <person name="Konno H."/>
            <person name="Okazaki Y."/>
            <person name="Muramatsu M."/>
            <person name="Hayashizaki Y."/>
        </authorList>
    </citation>
    <scope>NUCLEOTIDE SEQUENCE</scope>
    <source>
        <strain evidence="2">C57BL/6J</strain>
        <tissue evidence="2">Stomach</tissue>
    </source>
</reference>
<evidence type="ECO:0000313" key="2">
    <source>
        <dbReference type="EMBL" id="BAB32371.1"/>
    </source>
</evidence>
<dbReference type="MGI" id="MGI:1925973">
    <property type="gene designation" value="Pramel13os"/>
</dbReference>
<name>Q9CX08_MOUSE</name>